<dbReference type="Proteomes" id="UP000676336">
    <property type="component" value="Unassembled WGS sequence"/>
</dbReference>
<dbReference type="SUPFAM" id="SSF56399">
    <property type="entry name" value="ADP-ribosylation"/>
    <property type="match status" value="1"/>
</dbReference>
<evidence type="ECO:0000313" key="1">
    <source>
        <dbReference type="EMBL" id="CAF4644038.1"/>
    </source>
</evidence>
<dbReference type="Proteomes" id="UP000681720">
    <property type="component" value="Unassembled WGS sequence"/>
</dbReference>
<dbReference type="EMBL" id="CAJOBJ010193881">
    <property type="protein sequence ID" value="CAF4962784.1"/>
    <property type="molecule type" value="Genomic_DNA"/>
</dbReference>
<dbReference type="Gene3D" id="3.90.228.10">
    <property type="match status" value="1"/>
</dbReference>
<dbReference type="AlphaFoldDB" id="A0A8S2ZKF0"/>
<reference evidence="1" key="1">
    <citation type="submission" date="2021-02" db="EMBL/GenBank/DDBJ databases">
        <authorList>
            <person name="Nowell W R."/>
        </authorList>
    </citation>
    <scope>NUCLEOTIDE SEQUENCE</scope>
</reference>
<gene>
    <name evidence="2" type="ORF">GIL414_LOCUS54955</name>
    <name evidence="1" type="ORF">SMN809_LOCUS40817</name>
</gene>
<organism evidence="1 3">
    <name type="scientific">Rotaria magnacalcarata</name>
    <dbReference type="NCBI Taxonomy" id="392030"/>
    <lineage>
        <taxon>Eukaryota</taxon>
        <taxon>Metazoa</taxon>
        <taxon>Spiralia</taxon>
        <taxon>Gnathifera</taxon>
        <taxon>Rotifera</taxon>
        <taxon>Eurotatoria</taxon>
        <taxon>Bdelloidea</taxon>
        <taxon>Philodinida</taxon>
        <taxon>Philodinidae</taxon>
        <taxon>Rotaria</taxon>
    </lineage>
</organism>
<evidence type="ECO:0000313" key="3">
    <source>
        <dbReference type="Proteomes" id="UP000676336"/>
    </source>
</evidence>
<accession>A0A8S2ZKF0</accession>
<proteinExistence type="predicted"/>
<comment type="caution">
    <text evidence="1">The sequence shown here is derived from an EMBL/GenBank/DDBJ whole genome shotgun (WGS) entry which is preliminary data.</text>
</comment>
<evidence type="ECO:0000313" key="2">
    <source>
        <dbReference type="EMBL" id="CAF4962784.1"/>
    </source>
</evidence>
<protein>
    <submittedName>
        <fullName evidence="1">Uncharacterized protein</fullName>
    </submittedName>
</protein>
<sequence>VVLGKIHKMQEVQPNLKSAPVNYHSVHGIHPGRPNDDEYIVYRYGQALPYLKITYKA</sequence>
<feature type="non-terminal residue" evidence="1">
    <location>
        <position position="1"/>
    </location>
</feature>
<name>A0A8S2ZKF0_9BILA</name>
<dbReference type="EMBL" id="CAJOBI010113481">
    <property type="protein sequence ID" value="CAF4644038.1"/>
    <property type="molecule type" value="Genomic_DNA"/>
</dbReference>